<feature type="region of interest" description="Disordered" evidence="1">
    <location>
        <begin position="1"/>
        <end position="37"/>
    </location>
</feature>
<sequence length="37" mass="4021">MMGRGMSIPAAPDALEREEECPVWPRSAEAGRGAFFP</sequence>
<dbReference type="AlphaFoldDB" id="S9NT20"/>
<protein>
    <submittedName>
        <fullName evidence="2">Uncharacterized protein</fullName>
    </submittedName>
</protein>
<reference evidence="2" key="1">
    <citation type="submission" date="2013-05" db="EMBL/GenBank/DDBJ databases">
        <title>Genome assembly of Cystobacter fuscus DSM 2262.</title>
        <authorList>
            <person name="Sharma G."/>
            <person name="Khatri I."/>
            <person name="Kaur C."/>
            <person name="Mayilraj S."/>
            <person name="Subramanian S."/>
        </authorList>
    </citation>
    <scope>NUCLEOTIDE SEQUENCE [LARGE SCALE GENOMIC DNA]</scope>
    <source>
        <strain evidence="2">DSM 2262</strain>
    </source>
</reference>
<evidence type="ECO:0000313" key="2">
    <source>
        <dbReference type="EMBL" id="EPX55265.1"/>
    </source>
</evidence>
<evidence type="ECO:0000256" key="1">
    <source>
        <dbReference type="SAM" id="MobiDB-lite"/>
    </source>
</evidence>
<name>S9NT20_CYSF2</name>
<evidence type="ECO:0000313" key="3">
    <source>
        <dbReference type="Proteomes" id="UP000011682"/>
    </source>
</evidence>
<organism evidence="2 3">
    <name type="scientific">Cystobacter fuscus (strain ATCC 25194 / DSM 2262 / NBRC 100088 / M29)</name>
    <dbReference type="NCBI Taxonomy" id="1242864"/>
    <lineage>
        <taxon>Bacteria</taxon>
        <taxon>Pseudomonadati</taxon>
        <taxon>Myxococcota</taxon>
        <taxon>Myxococcia</taxon>
        <taxon>Myxococcales</taxon>
        <taxon>Cystobacterineae</taxon>
        <taxon>Archangiaceae</taxon>
        <taxon>Cystobacter</taxon>
    </lineage>
</organism>
<dbReference type="EMBL" id="ANAH02000073">
    <property type="protein sequence ID" value="EPX55265.1"/>
    <property type="molecule type" value="Genomic_DNA"/>
</dbReference>
<gene>
    <name evidence="2" type="ORF">D187_009472</name>
</gene>
<comment type="caution">
    <text evidence="2">The sequence shown here is derived from an EMBL/GenBank/DDBJ whole genome shotgun (WGS) entry which is preliminary data.</text>
</comment>
<dbReference type="Proteomes" id="UP000011682">
    <property type="component" value="Unassembled WGS sequence"/>
</dbReference>
<accession>S9NT20</accession>
<proteinExistence type="predicted"/>
<keyword evidence="3" id="KW-1185">Reference proteome</keyword>